<dbReference type="PANTHER" id="PTHR33490:SF6">
    <property type="entry name" value="SLL1049 PROTEIN"/>
    <property type="match status" value="1"/>
</dbReference>
<evidence type="ECO:0000313" key="3">
    <source>
        <dbReference type="Proteomes" id="UP000623678"/>
    </source>
</evidence>
<dbReference type="SUPFAM" id="SSF54001">
    <property type="entry name" value="Cysteine proteinases"/>
    <property type="match status" value="1"/>
</dbReference>
<comment type="caution">
    <text evidence="2">The sequence shown here is derived from an EMBL/GenBank/DDBJ whole genome shotgun (WGS) entry which is preliminary data.</text>
</comment>
<feature type="domain" description="Transglutaminase-like" evidence="1">
    <location>
        <begin position="188"/>
        <end position="258"/>
    </location>
</feature>
<dbReference type="Gene3D" id="3.10.620.30">
    <property type="match status" value="1"/>
</dbReference>
<sequence length="284" mass="30985">MEIKENTVPRAARPVQTTVLTPSAPGTTVYSNSKASIDASNTSEGYIAVKYTGSVGKIKLQITRSGGTTYTYNLKGSSYEYFPLTGGNGTYSINVYENVYDSQYALALAQNVEVSLRGAFLPYLYPSQYVNFNANSTAVAQGAALANGASTDLDVVQSVYNYVVTNISYDYNKAATVKSGYLPSPDSTLSSKTGICFDYAALMATMLRTQNIPTRLEVGYVTGGTYHAWISVYLTEQGWVNGIIYFDGQSWKLMDPTFASNANSSPEIMSFIENTANYQRVYVY</sequence>
<gene>
    <name evidence="2" type="ORF">H8705_03960</name>
</gene>
<proteinExistence type="predicted"/>
<dbReference type="PANTHER" id="PTHR33490">
    <property type="entry name" value="BLR5614 PROTEIN-RELATED"/>
    <property type="match status" value="1"/>
</dbReference>
<dbReference type="Proteomes" id="UP000623678">
    <property type="component" value="Unassembled WGS sequence"/>
</dbReference>
<keyword evidence="3" id="KW-1185">Reference proteome</keyword>
<dbReference type="AlphaFoldDB" id="A0A926IH36"/>
<protein>
    <submittedName>
        <fullName evidence="2">Transglutaminase domain-containing protein</fullName>
    </submittedName>
</protein>
<reference evidence="2" key="1">
    <citation type="submission" date="2020-08" db="EMBL/GenBank/DDBJ databases">
        <title>Genome public.</title>
        <authorList>
            <person name="Liu C."/>
            <person name="Sun Q."/>
        </authorList>
    </citation>
    <scope>NUCLEOTIDE SEQUENCE</scope>
    <source>
        <strain evidence="2">NSJ-64</strain>
    </source>
</reference>
<organism evidence="2 3">
    <name type="scientific">Youxingia wuxianensis</name>
    <dbReference type="NCBI Taxonomy" id="2763678"/>
    <lineage>
        <taxon>Bacteria</taxon>
        <taxon>Bacillati</taxon>
        <taxon>Bacillota</taxon>
        <taxon>Clostridia</taxon>
        <taxon>Eubacteriales</taxon>
        <taxon>Oscillospiraceae</taxon>
        <taxon>Youxingia</taxon>
    </lineage>
</organism>
<dbReference type="SMART" id="SM00460">
    <property type="entry name" value="TGc"/>
    <property type="match status" value="1"/>
</dbReference>
<dbReference type="EMBL" id="JACRTD010000002">
    <property type="protein sequence ID" value="MBC8584730.1"/>
    <property type="molecule type" value="Genomic_DNA"/>
</dbReference>
<dbReference type="Pfam" id="PF01841">
    <property type="entry name" value="Transglut_core"/>
    <property type="match status" value="1"/>
</dbReference>
<evidence type="ECO:0000313" key="2">
    <source>
        <dbReference type="EMBL" id="MBC8584730.1"/>
    </source>
</evidence>
<dbReference type="InterPro" id="IPR002931">
    <property type="entry name" value="Transglutaminase-like"/>
</dbReference>
<dbReference type="InterPro" id="IPR038765">
    <property type="entry name" value="Papain-like_cys_pep_sf"/>
</dbReference>
<evidence type="ECO:0000259" key="1">
    <source>
        <dbReference type="SMART" id="SM00460"/>
    </source>
</evidence>
<name>A0A926IH36_9FIRM</name>
<accession>A0A926IH36</accession>